<evidence type="ECO:0000313" key="3">
    <source>
        <dbReference type="EMBL" id="KAK3246633.1"/>
    </source>
</evidence>
<reference evidence="3 4" key="1">
    <citation type="journal article" date="2015" name="Genome Biol. Evol.">
        <title>Comparative Genomics of a Bacterivorous Green Alga Reveals Evolutionary Causalities and Consequences of Phago-Mixotrophic Mode of Nutrition.</title>
        <authorList>
            <person name="Burns J.A."/>
            <person name="Paasch A."/>
            <person name="Narechania A."/>
            <person name="Kim E."/>
        </authorList>
    </citation>
    <scope>NUCLEOTIDE SEQUENCE [LARGE SCALE GENOMIC DNA]</scope>
    <source>
        <strain evidence="3 4">PLY_AMNH</strain>
    </source>
</reference>
<evidence type="ECO:0000256" key="1">
    <source>
        <dbReference type="SAM" id="MobiDB-lite"/>
    </source>
</evidence>
<feature type="compositionally biased region" description="Pro residues" evidence="1">
    <location>
        <begin position="160"/>
        <end position="170"/>
    </location>
</feature>
<comment type="caution">
    <text evidence="3">The sequence shown here is derived from an EMBL/GenBank/DDBJ whole genome shotgun (WGS) entry which is preliminary data.</text>
</comment>
<dbReference type="AlphaFoldDB" id="A0AAE0C2N3"/>
<gene>
    <name evidence="3" type="ORF">CYMTET_43838</name>
</gene>
<accession>A0AAE0C2N3</accession>
<keyword evidence="2" id="KW-0732">Signal</keyword>
<evidence type="ECO:0000313" key="4">
    <source>
        <dbReference type="Proteomes" id="UP001190700"/>
    </source>
</evidence>
<organism evidence="3 4">
    <name type="scientific">Cymbomonas tetramitiformis</name>
    <dbReference type="NCBI Taxonomy" id="36881"/>
    <lineage>
        <taxon>Eukaryota</taxon>
        <taxon>Viridiplantae</taxon>
        <taxon>Chlorophyta</taxon>
        <taxon>Pyramimonadophyceae</taxon>
        <taxon>Pyramimonadales</taxon>
        <taxon>Pyramimonadaceae</taxon>
        <taxon>Cymbomonas</taxon>
    </lineage>
</organism>
<name>A0AAE0C2N3_9CHLO</name>
<dbReference type="EMBL" id="LGRX02029620">
    <property type="protein sequence ID" value="KAK3246633.1"/>
    <property type="molecule type" value="Genomic_DNA"/>
</dbReference>
<evidence type="ECO:0000256" key="2">
    <source>
        <dbReference type="SAM" id="SignalP"/>
    </source>
</evidence>
<sequence>MLKFFVSVIIVACITFLVFFFTDVLATETDTTADQTDVIVNVKFNKDLYPTYATPKPSFRTAFVRDVERQFGEHGRSCTLMRATCKHVLSVNTMAYEPDNLLIVKTRYATKAQADDAATAMAATSASAIMPIFDAAQDVYGVFFTLSVKVDDASFFQTSLPPPPAPPPTATPTASPSTSSPTGTPTLSPTSTPTLSPTDTPTLSPTSTPTLSPTDTPTLSPTATPTLSPTLSPTGTPTASPFTASLFYGIAMHTVADGHAYENV</sequence>
<feature type="chain" id="PRO_5042184908" description="SEA domain-containing protein" evidence="2">
    <location>
        <begin position="27"/>
        <end position="264"/>
    </location>
</feature>
<feature type="compositionally biased region" description="Low complexity" evidence="1">
    <location>
        <begin position="171"/>
        <end position="237"/>
    </location>
</feature>
<protein>
    <recommendedName>
        <fullName evidence="5">SEA domain-containing protein</fullName>
    </recommendedName>
</protein>
<keyword evidence="4" id="KW-1185">Reference proteome</keyword>
<proteinExistence type="predicted"/>
<dbReference type="Proteomes" id="UP001190700">
    <property type="component" value="Unassembled WGS sequence"/>
</dbReference>
<evidence type="ECO:0008006" key="5">
    <source>
        <dbReference type="Google" id="ProtNLM"/>
    </source>
</evidence>
<feature type="region of interest" description="Disordered" evidence="1">
    <location>
        <begin position="159"/>
        <end position="237"/>
    </location>
</feature>
<feature type="signal peptide" evidence="2">
    <location>
        <begin position="1"/>
        <end position="26"/>
    </location>
</feature>